<evidence type="ECO:0000256" key="1">
    <source>
        <dbReference type="SAM" id="Phobius"/>
    </source>
</evidence>
<dbReference type="EMBL" id="LZSO01000038">
    <property type="protein sequence ID" value="OBB25226.1"/>
    <property type="molecule type" value="Genomic_DNA"/>
</dbReference>
<reference evidence="3" key="1">
    <citation type="submission" date="2016-06" db="EMBL/GenBank/DDBJ databases">
        <authorList>
            <person name="Sutton G."/>
            <person name="Brinkac L."/>
            <person name="Sanka R."/>
            <person name="Adams M."/>
            <person name="Lau E."/>
            <person name="Mehaffy C."/>
            <person name="Tameris M."/>
            <person name="Hatherill M."/>
            <person name="Hanekom W."/>
            <person name="Mahomed H."/>
            <person name="Mcshane H."/>
        </authorList>
    </citation>
    <scope>NUCLEOTIDE SEQUENCE [LARGE SCALE GENOMIC DNA]</scope>
    <source>
        <strain evidence="3">852002-51209_SCH5440388</strain>
    </source>
</reference>
<dbReference type="AlphaFoldDB" id="A0A1A0QST9"/>
<evidence type="ECO:0000313" key="2">
    <source>
        <dbReference type="EMBL" id="OBB25226.1"/>
    </source>
</evidence>
<organism evidence="2 3">
    <name type="scientific">Mycolicibacterium peregrinum</name>
    <name type="common">Mycobacterium peregrinum</name>
    <dbReference type="NCBI Taxonomy" id="43304"/>
    <lineage>
        <taxon>Bacteria</taxon>
        <taxon>Bacillati</taxon>
        <taxon>Actinomycetota</taxon>
        <taxon>Actinomycetes</taxon>
        <taxon>Mycobacteriales</taxon>
        <taxon>Mycobacteriaceae</taxon>
        <taxon>Mycolicibacterium</taxon>
    </lineage>
</organism>
<keyword evidence="1" id="KW-0472">Membrane</keyword>
<keyword evidence="1" id="KW-1133">Transmembrane helix</keyword>
<gene>
    <name evidence="2" type="ORF">A5792_29635</name>
</gene>
<evidence type="ECO:0000313" key="3">
    <source>
        <dbReference type="Proteomes" id="UP000093902"/>
    </source>
</evidence>
<keyword evidence="1" id="KW-0812">Transmembrane</keyword>
<sequence>MGTDRFNPWPLVSAHWKCLSIDESDNHVRGDWWARLGLLVPSLTAGALLLGLDGRLANPGMLLAADALLASGLLAVFAQMSSLRLKLGDRYESGFSHADDDKDAMDESATHLLFATLLAFVNAGVLVASLAIGQPGAQELTGFPAAVSAALFTYMLFLMFMLLPRLLYAYTRVNAVRRELSGFHDK</sequence>
<dbReference type="OrthoDB" id="9912817at2"/>
<dbReference type="Proteomes" id="UP000093902">
    <property type="component" value="Unassembled WGS sequence"/>
</dbReference>
<protein>
    <submittedName>
        <fullName evidence="2">Uncharacterized protein</fullName>
    </submittedName>
</protein>
<proteinExistence type="predicted"/>
<name>A0A1A0QST9_MYCPR</name>
<comment type="caution">
    <text evidence="2">The sequence shown here is derived from an EMBL/GenBank/DDBJ whole genome shotgun (WGS) entry which is preliminary data.</text>
</comment>
<accession>A0A1A0QST9</accession>
<dbReference type="RefSeq" id="WP_064935928.1">
    <property type="nucleotide sequence ID" value="NZ_LZSO01000038.1"/>
</dbReference>
<feature type="transmembrane region" description="Helical" evidence="1">
    <location>
        <begin position="145"/>
        <end position="168"/>
    </location>
</feature>
<feature type="transmembrane region" description="Helical" evidence="1">
    <location>
        <begin position="112"/>
        <end position="133"/>
    </location>
</feature>
<feature type="transmembrane region" description="Helical" evidence="1">
    <location>
        <begin position="56"/>
        <end position="77"/>
    </location>
</feature>